<comment type="caution">
    <text evidence="1">The sequence shown here is derived from an EMBL/GenBank/DDBJ whole genome shotgun (WGS) entry which is preliminary data.</text>
</comment>
<evidence type="ECO:0000313" key="2">
    <source>
        <dbReference type="Proteomes" id="UP000285159"/>
    </source>
</evidence>
<evidence type="ECO:0000313" key="1">
    <source>
        <dbReference type="EMBL" id="RGT33599.1"/>
    </source>
</evidence>
<dbReference type="Proteomes" id="UP000285159">
    <property type="component" value="Unassembled WGS sequence"/>
</dbReference>
<dbReference type="RefSeq" id="WP_118467661.1">
    <property type="nucleotide sequence ID" value="NZ_QRWP01000005.1"/>
</dbReference>
<proteinExistence type="predicted"/>
<gene>
    <name evidence="1" type="ORF">DWX38_07320</name>
</gene>
<evidence type="ECO:0008006" key="3">
    <source>
        <dbReference type="Google" id="ProtNLM"/>
    </source>
</evidence>
<protein>
    <recommendedName>
        <fullName evidence="3">Nucleotidyltransferase</fullName>
    </recommendedName>
</protein>
<dbReference type="AlphaFoldDB" id="A0A412N659"/>
<accession>A0A412N659</accession>
<name>A0A412N659_9BACE</name>
<organism evidence="1 2">
    <name type="scientific">Bacteroides clarus</name>
    <dbReference type="NCBI Taxonomy" id="626929"/>
    <lineage>
        <taxon>Bacteria</taxon>
        <taxon>Pseudomonadati</taxon>
        <taxon>Bacteroidota</taxon>
        <taxon>Bacteroidia</taxon>
        <taxon>Bacteroidales</taxon>
        <taxon>Bacteroidaceae</taxon>
        <taxon>Bacteroides</taxon>
    </lineage>
</organism>
<dbReference type="EMBL" id="QRWP01000005">
    <property type="protein sequence ID" value="RGT33599.1"/>
    <property type="molecule type" value="Genomic_DNA"/>
</dbReference>
<sequence>MARTIKEIQDSIIDSLQQESGLSLSTSKVAEWRLWTYVFAVVVHTFEIILDMFRIEVDTLVEKVTPGTVRWYAEMCYRFQNGHELLFDDKKAMLYYPEDNPDARIIKVVAIREETNRLVIKAAKWDPDGNIVPLSLEERYNFTGYIDAIKFAGVDTTIVSTTEDKIRYNLEVYYDPAVPLTQINTDVSAALDTFKSSQGFDSMIYRQRFIDAVMDVPGVTTCNLLTMERKGATDEDFSPVDICAELESGYFEYDITSRLVFKSVKELEI</sequence>
<reference evidence="1 2" key="1">
    <citation type="submission" date="2018-08" db="EMBL/GenBank/DDBJ databases">
        <title>A genome reference for cultivated species of the human gut microbiota.</title>
        <authorList>
            <person name="Zou Y."/>
            <person name="Xue W."/>
            <person name="Luo G."/>
        </authorList>
    </citation>
    <scope>NUCLEOTIDE SEQUENCE [LARGE SCALE GENOMIC DNA]</scope>
    <source>
        <strain evidence="1 2">AF19-1AC</strain>
    </source>
</reference>